<dbReference type="InterPro" id="IPR032710">
    <property type="entry name" value="NTF2-like_dom_sf"/>
</dbReference>
<gene>
    <name evidence="2" type="ORF">PCL_10112</name>
</gene>
<dbReference type="SUPFAM" id="SSF54427">
    <property type="entry name" value="NTF2-like"/>
    <property type="match status" value="1"/>
</dbReference>
<dbReference type="Proteomes" id="UP000245956">
    <property type="component" value="Unassembled WGS sequence"/>
</dbReference>
<accession>A0A2U3EEZ9</accession>
<dbReference type="Pfam" id="PF13577">
    <property type="entry name" value="SnoaL_4"/>
    <property type="match status" value="1"/>
</dbReference>
<protein>
    <recommendedName>
        <fullName evidence="1">SnoaL-like domain-containing protein</fullName>
    </recommendedName>
</protein>
<dbReference type="InterPro" id="IPR037401">
    <property type="entry name" value="SnoaL-like"/>
</dbReference>
<dbReference type="Gene3D" id="3.10.450.50">
    <property type="match status" value="1"/>
</dbReference>
<sequence length="219" mass="25219">MHKLHTLPRAGTEFIKMVLSPVTEKFATEWEISSLLTRERYYRDTNQWQKLRECFHPDASRTSIKITWFNGNIDGFVTGSKKMAEQGSRSNHAICPVEIHVIGDKAVSESTGSIMARFRHNDIDYDCTSYARFVSRLERVDGEWRMLTLEAIYERDSIQPAFPGTSAASFHIRGGRESYKCLGWLLLQKGFSVDQDLPGTDIPESVEGFMKDHRHWLQQ</sequence>
<name>A0A2U3EEZ9_PURLI</name>
<dbReference type="AlphaFoldDB" id="A0A2U3EEZ9"/>
<evidence type="ECO:0000313" key="3">
    <source>
        <dbReference type="Proteomes" id="UP000245956"/>
    </source>
</evidence>
<dbReference type="EMBL" id="LCWV01000005">
    <property type="protein sequence ID" value="PWI73097.1"/>
    <property type="molecule type" value="Genomic_DNA"/>
</dbReference>
<comment type="caution">
    <text evidence="2">The sequence shown here is derived from an EMBL/GenBank/DDBJ whole genome shotgun (WGS) entry which is preliminary data.</text>
</comment>
<organism evidence="2 3">
    <name type="scientific">Purpureocillium lilacinum</name>
    <name type="common">Paecilomyces lilacinus</name>
    <dbReference type="NCBI Taxonomy" id="33203"/>
    <lineage>
        <taxon>Eukaryota</taxon>
        <taxon>Fungi</taxon>
        <taxon>Dikarya</taxon>
        <taxon>Ascomycota</taxon>
        <taxon>Pezizomycotina</taxon>
        <taxon>Sordariomycetes</taxon>
        <taxon>Hypocreomycetidae</taxon>
        <taxon>Hypocreales</taxon>
        <taxon>Ophiocordycipitaceae</taxon>
        <taxon>Purpureocillium</taxon>
    </lineage>
</organism>
<feature type="domain" description="SnoaL-like" evidence="1">
    <location>
        <begin position="27"/>
        <end position="148"/>
    </location>
</feature>
<proteinExistence type="predicted"/>
<reference evidence="2 3" key="1">
    <citation type="journal article" date="2016" name="Front. Microbiol.">
        <title>Genome and transcriptome sequences reveal the specific parasitism of the nematophagous Purpureocillium lilacinum 36-1.</title>
        <authorList>
            <person name="Xie J."/>
            <person name="Li S."/>
            <person name="Mo C."/>
            <person name="Xiao X."/>
            <person name="Peng D."/>
            <person name="Wang G."/>
            <person name="Xiao Y."/>
        </authorList>
    </citation>
    <scope>NUCLEOTIDE SEQUENCE [LARGE SCALE GENOMIC DNA]</scope>
    <source>
        <strain evidence="2 3">36-1</strain>
    </source>
</reference>
<evidence type="ECO:0000313" key="2">
    <source>
        <dbReference type="EMBL" id="PWI73097.1"/>
    </source>
</evidence>
<evidence type="ECO:0000259" key="1">
    <source>
        <dbReference type="Pfam" id="PF13577"/>
    </source>
</evidence>